<proteinExistence type="predicted"/>
<dbReference type="RefSeq" id="WP_166989347.1">
    <property type="nucleotide sequence ID" value="NZ_CP061169.1"/>
</dbReference>
<name>A0ABX6YLK3_9MICO</name>
<accession>A0ABX6YLK3</accession>
<feature type="transmembrane region" description="Helical" evidence="1">
    <location>
        <begin position="34"/>
        <end position="58"/>
    </location>
</feature>
<evidence type="ECO:0000313" key="2">
    <source>
        <dbReference type="EMBL" id="QPZ39713.1"/>
    </source>
</evidence>
<protein>
    <submittedName>
        <fullName evidence="2">Uncharacterized protein</fullName>
    </submittedName>
</protein>
<dbReference type="EMBL" id="CP061169">
    <property type="protein sequence ID" value="QPZ39713.1"/>
    <property type="molecule type" value="Genomic_DNA"/>
</dbReference>
<evidence type="ECO:0000313" key="3">
    <source>
        <dbReference type="Proteomes" id="UP000662814"/>
    </source>
</evidence>
<keyword evidence="1" id="KW-0472">Membrane</keyword>
<gene>
    <name evidence="2" type="ORF">HCR76_06620</name>
</gene>
<keyword evidence="1" id="KW-0812">Transmembrane</keyword>
<reference evidence="2 3" key="1">
    <citation type="submission" date="2020-12" db="EMBL/GenBank/DDBJ databases">
        <title>Microbacterium sp. HY060.</title>
        <authorList>
            <person name="Zhou J."/>
        </authorList>
    </citation>
    <scope>NUCLEOTIDE SEQUENCE [LARGE SCALE GENOMIC DNA]</scope>
    <source>
        <strain evidence="2 3">HY60</strain>
    </source>
</reference>
<feature type="transmembrane region" description="Helical" evidence="1">
    <location>
        <begin position="7"/>
        <end position="28"/>
    </location>
</feature>
<keyword evidence="3" id="KW-1185">Reference proteome</keyword>
<organism evidence="2 3">
    <name type="scientific">Paramicrobacterium chengjingii</name>
    <dbReference type="NCBI Taxonomy" id="2769067"/>
    <lineage>
        <taxon>Bacteria</taxon>
        <taxon>Bacillati</taxon>
        <taxon>Actinomycetota</taxon>
        <taxon>Actinomycetes</taxon>
        <taxon>Micrococcales</taxon>
        <taxon>Microbacteriaceae</taxon>
        <taxon>Paramicrobacterium</taxon>
    </lineage>
</organism>
<keyword evidence="1" id="KW-1133">Transmembrane helix</keyword>
<evidence type="ECO:0000256" key="1">
    <source>
        <dbReference type="SAM" id="Phobius"/>
    </source>
</evidence>
<dbReference type="Proteomes" id="UP000662814">
    <property type="component" value="Chromosome"/>
</dbReference>
<sequence length="82" mass="8340">MRSSGQSTLLAIFTIGGVALGILVLMIGEGAIGSVATASGLFGFATISMIGWIVLAGVESQFRQLHSRLGLGAQQVNPAAHD</sequence>